<evidence type="ECO:0000256" key="6">
    <source>
        <dbReference type="SAM" id="SignalP"/>
    </source>
</evidence>
<comment type="caution">
    <text evidence="8">The sequence shown here is derived from an EMBL/GenBank/DDBJ whole genome shotgun (WGS) entry which is preliminary data.</text>
</comment>
<keyword evidence="3" id="KW-0720">Serine protease</keyword>
<evidence type="ECO:0000256" key="1">
    <source>
        <dbReference type="ARBA" id="ARBA00022670"/>
    </source>
</evidence>
<proteinExistence type="inferred from homology"/>
<evidence type="ECO:0000313" key="9">
    <source>
        <dbReference type="Proteomes" id="UP000249304"/>
    </source>
</evidence>
<sequence length="693" mass="71852">MPQRPALLAALATLAAGAVVALPAHAATPPTLPIKAVLPAAVNIAGPGFVPVTLLSADGVDATAVDPATVRLGDGAPVARDDGGYLTSTADADRDGRADLVLHADKERLTRAGLGPGTGALAVTGSLGDGRDFTTSAAVTPEVVLEVKFTEALRVRGTGQSLRSARGEDLDPVQAVLGRHGARSVTPLMPGAAVAKLDDTNARAKTRGGEAVPDMASWYNVVLPADVDVEQAVADLRALPEVAFAYPAPDLAPPPSSSVSASVPASATPDFSGQQGYLRPAPQGIDADFSHQDPRARGAGIKIVDLEYDWNASHEDLRLDASSDLGGSVFPRYTGFADEHGTAVFGELIGQDNGYGVTGSVPEATMYGISPTQALPGGGTRWSPGAALAYLAGLGALAPGDVVLLEQQTSGPLGGSNYAPLEWIPSVFDAVKLLDGLGVTVVETGGNGNQNVDSDLYVQNGIKWFDRSVQDSGAIMVGAGSSTDHERLNFSNYGSRFDLQGWGHNIVTSGGNGNLQGGTDPANLNVRYTRTFGGTSGAGPIVTGAVVAIQSYLKANGQEPWTAARIADLLKRTGTPQGPASAGQHIGPLPDVRAALTAIEVDPPTTEAALTQRPPRQGESYVNPFVTLTAGDGWGSGVTRTQYRLDGGKWKTYSEPFRVLRKGTHTLDFRSVDGNGNREQVRTLTFRNRVTEP</sequence>
<evidence type="ECO:0000256" key="5">
    <source>
        <dbReference type="SAM" id="MobiDB-lite"/>
    </source>
</evidence>
<reference evidence="8 9" key="1">
    <citation type="submission" date="2018-01" db="EMBL/GenBank/DDBJ databases">
        <title>Draft genome sequence of Nonomuraea sp. KC333.</title>
        <authorList>
            <person name="Sahin N."/>
            <person name="Saygin H."/>
            <person name="Ay H."/>
        </authorList>
    </citation>
    <scope>NUCLEOTIDE SEQUENCE [LARGE SCALE GENOMIC DNA]</scope>
    <source>
        <strain evidence="8 9">KC333</strain>
    </source>
</reference>
<dbReference type="EMBL" id="POUD01000329">
    <property type="protein sequence ID" value="PZG06414.1"/>
    <property type="molecule type" value="Genomic_DNA"/>
</dbReference>
<feature type="signal peptide" evidence="6">
    <location>
        <begin position="1"/>
        <end position="26"/>
    </location>
</feature>
<evidence type="ECO:0000313" key="8">
    <source>
        <dbReference type="EMBL" id="PZG06414.1"/>
    </source>
</evidence>
<dbReference type="InterPro" id="IPR000209">
    <property type="entry name" value="Peptidase_S8/S53_dom"/>
</dbReference>
<keyword evidence="9" id="KW-1185">Reference proteome</keyword>
<comment type="caution">
    <text evidence="4">Lacks conserved residue(s) required for the propagation of feature annotation.</text>
</comment>
<dbReference type="InterPro" id="IPR023828">
    <property type="entry name" value="Peptidase_S8_Ser-AS"/>
</dbReference>
<accession>A0A2W2ENT4</accession>
<feature type="region of interest" description="Disordered" evidence="5">
    <location>
        <begin position="253"/>
        <end position="275"/>
    </location>
</feature>
<feature type="compositionally biased region" description="Low complexity" evidence="5">
    <location>
        <begin position="257"/>
        <end position="267"/>
    </location>
</feature>
<dbReference type="AlphaFoldDB" id="A0A2W2ENT4"/>
<dbReference type="InterPro" id="IPR036852">
    <property type="entry name" value="Peptidase_S8/S53_dom_sf"/>
</dbReference>
<evidence type="ECO:0000259" key="7">
    <source>
        <dbReference type="Pfam" id="PF00082"/>
    </source>
</evidence>
<dbReference type="NCBIfam" id="NF047446">
    <property type="entry name" value="barrel_OmpL47"/>
    <property type="match status" value="1"/>
</dbReference>
<dbReference type="OrthoDB" id="9790784at2"/>
<feature type="domain" description="Peptidase S8/S53" evidence="7">
    <location>
        <begin position="337"/>
        <end position="577"/>
    </location>
</feature>
<name>A0A2W2ENT4_9ACTN</name>
<organism evidence="8 9">
    <name type="scientific">Nonomuraea aridisoli</name>
    <dbReference type="NCBI Taxonomy" id="2070368"/>
    <lineage>
        <taxon>Bacteria</taxon>
        <taxon>Bacillati</taxon>
        <taxon>Actinomycetota</taxon>
        <taxon>Actinomycetes</taxon>
        <taxon>Streptosporangiales</taxon>
        <taxon>Streptosporangiaceae</taxon>
        <taxon>Nonomuraea</taxon>
    </lineage>
</organism>
<evidence type="ECO:0000256" key="2">
    <source>
        <dbReference type="ARBA" id="ARBA00022801"/>
    </source>
</evidence>
<evidence type="ECO:0000256" key="3">
    <source>
        <dbReference type="ARBA" id="ARBA00022825"/>
    </source>
</evidence>
<dbReference type="Proteomes" id="UP000249304">
    <property type="component" value="Unassembled WGS sequence"/>
</dbReference>
<dbReference type="PROSITE" id="PS51892">
    <property type="entry name" value="SUBTILASE"/>
    <property type="match status" value="1"/>
</dbReference>
<dbReference type="GO" id="GO:0006508">
    <property type="term" value="P:proteolysis"/>
    <property type="evidence" value="ECO:0007669"/>
    <property type="project" value="UniProtKB-KW"/>
</dbReference>
<feature type="chain" id="PRO_5015915376" description="Peptidase S8/S53 domain-containing protein" evidence="6">
    <location>
        <begin position="27"/>
        <end position="693"/>
    </location>
</feature>
<dbReference type="InterPro" id="IPR058094">
    <property type="entry name" value="Ig-like_OmpL47-like"/>
</dbReference>
<comment type="similarity">
    <text evidence="4">Belongs to the peptidase S8 family.</text>
</comment>
<protein>
    <recommendedName>
        <fullName evidence="7">Peptidase S8/S53 domain-containing protein</fullName>
    </recommendedName>
</protein>
<dbReference type="RefSeq" id="WP_111184706.1">
    <property type="nucleotide sequence ID" value="NZ_POUD01000329.1"/>
</dbReference>
<dbReference type="Pfam" id="PF00082">
    <property type="entry name" value="Peptidase_S8"/>
    <property type="match status" value="1"/>
</dbReference>
<dbReference type="Gene3D" id="3.40.50.200">
    <property type="entry name" value="Peptidase S8/S53 domain"/>
    <property type="match status" value="1"/>
</dbReference>
<gene>
    <name evidence="8" type="ORF">C1J01_42430</name>
</gene>
<dbReference type="GO" id="GO:0004252">
    <property type="term" value="F:serine-type endopeptidase activity"/>
    <property type="evidence" value="ECO:0007669"/>
    <property type="project" value="InterPro"/>
</dbReference>
<keyword evidence="1" id="KW-0645">Protease</keyword>
<dbReference type="PROSITE" id="PS00138">
    <property type="entry name" value="SUBTILASE_SER"/>
    <property type="match status" value="1"/>
</dbReference>
<evidence type="ECO:0000256" key="4">
    <source>
        <dbReference type="PROSITE-ProRule" id="PRU01240"/>
    </source>
</evidence>
<keyword evidence="2" id="KW-0378">Hydrolase</keyword>
<keyword evidence="6" id="KW-0732">Signal</keyword>
<dbReference type="SUPFAM" id="SSF52743">
    <property type="entry name" value="Subtilisin-like"/>
    <property type="match status" value="1"/>
</dbReference>